<dbReference type="AlphaFoldDB" id="A0A1L7R9S6"/>
<evidence type="ECO:0000313" key="1">
    <source>
        <dbReference type="EMBL" id="CED90587.1"/>
    </source>
</evidence>
<protein>
    <recommendedName>
        <fullName evidence="2">IrrE N-terminal-like domain-containing protein</fullName>
    </recommendedName>
</protein>
<name>A0A1L7R9S6_9ACTO</name>
<organism evidence="1">
    <name type="scientific">Actinomyces succiniciruminis</name>
    <dbReference type="NCBI Taxonomy" id="1522002"/>
    <lineage>
        <taxon>Bacteria</taxon>
        <taxon>Bacillati</taxon>
        <taxon>Actinomycetota</taxon>
        <taxon>Actinomycetes</taxon>
        <taxon>Actinomycetales</taxon>
        <taxon>Actinomycetaceae</taxon>
        <taxon>Actinomyces</taxon>
    </lineage>
</organism>
<accession>A0A1L7R9S6</accession>
<dbReference type="EMBL" id="LK995479">
    <property type="protein sequence ID" value="CED90587.1"/>
    <property type="molecule type" value="Genomic_DNA"/>
</dbReference>
<evidence type="ECO:0008006" key="2">
    <source>
        <dbReference type="Google" id="ProtNLM"/>
    </source>
</evidence>
<gene>
    <name evidence="1" type="ORF">AAM4_0755</name>
</gene>
<sequence length="126" mass="14180">MDALLAAADEQQVFVRWLRMPEGWRGAYHLPSRTVYLRKGMSERSAVPTLMHELTHAARGDDGHQTRPVEARIDRQVACRLITPGAYRAAEMLAGPHLGALAAELDVPCWVILAYRETLRRHKIVA</sequence>
<reference evidence="1" key="1">
    <citation type="submission" date="2014-07" db="EMBL/GenBank/DDBJ databases">
        <authorList>
            <person name="Zhang J.E."/>
            <person name="Yang H."/>
            <person name="Guo J."/>
            <person name="Deng Z."/>
            <person name="Luo H."/>
            <person name="Luo M."/>
            <person name="Zhao B."/>
        </authorList>
    </citation>
    <scope>NUCLEOTIDE SEQUENCE</scope>
    <source>
        <strain evidence="1">AM4</strain>
    </source>
</reference>
<proteinExistence type="predicted"/>